<feature type="region of interest" description="Disordered" evidence="1">
    <location>
        <begin position="619"/>
        <end position="642"/>
    </location>
</feature>
<name>A0A8T0IWK3_CERPU</name>
<feature type="region of interest" description="Disordered" evidence="1">
    <location>
        <begin position="438"/>
        <end position="512"/>
    </location>
</feature>
<proteinExistence type="predicted"/>
<feature type="compositionally biased region" description="Polar residues" evidence="1">
    <location>
        <begin position="631"/>
        <end position="642"/>
    </location>
</feature>
<evidence type="ECO:0000256" key="1">
    <source>
        <dbReference type="SAM" id="MobiDB-lite"/>
    </source>
</evidence>
<dbReference type="EMBL" id="CM026422">
    <property type="protein sequence ID" value="KAG0587597.1"/>
    <property type="molecule type" value="Genomic_DNA"/>
</dbReference>
<feature type="compositionally biased region" description="Low complexity" evidence="1">
    <location>
        <begin position="147"/>
        <end position="160"/>
    </location>
</feature>
<comment type="caution">
    <text evidence="2">The sequence shown here is derived from an EMBL/GenBank/DDBJ whole genome shotgun (WGS) entry which is preliminary data.</text>
</comment>
<protein>
    <submittedName>
        <fullName evidence="2">Uncharacterized protein</fullName>
    </submittedName>
</protein>
<feature type="compositionally biased region" description="Basic and acidic residues" evidence="1">
    <location>
        <begin position="449"/>
        <end position="466"/>
    </location>
</feature>
<feature type="region of interest" description="Disordered" evidence="1">
    <location>
        <begin position="39"/>
        <end position="402"/>
    </location>
</feature>
<feature type="compositionally biased region" description="Polar residues" evidence="1">
    <location>
        <begin position="297"/>
        <end position="309"/>
    </location>
</feature>
<dbReference type="AlphaFoldDB" id="A0A8T0IWK3"/>
<reference evidence="2" key="1">
    <citation type="submission" date="2020-06" db="EMBL/GenBank/DDBJ databases">
        <title>WGS assembly of Ceratodon purpureus strain R40.</title>
        <authorList>
            <person name="Carey S.B."/>
            <person name="Jenkins J."/>
            <person name="Shu S."/>
            <person name="Lovell J.T."/>
            <person name="Sreedasyam A."/>
            <person name="Maumus F."/>
            <person name="Tiley G.P."/>
            <person name="Fernandez-Pozo N."/>
            <person name="Barry K."/>
            <person name="Chen C."/>
            <person name="Wang M."/>
            <person name="Lipzen A."/>
            <person name="Daum C."/>
            <person name="Saski C.A."/>
            <person name="Payton A.C."/>
            <person name="Mcbreen J.C."/>
            <person name="Conrad R.E."/>
            <person name="Kollar L.M."/>
            <person name="Olsson S."/>
            <person name="Huttunen S."/>
            <person name="Landis J.B."/>
            <person name="Wickett N.J."/>
            <person name="Johnson M.G."/>
            <person name="Rensing S.A."/>
            <person name="Grimwood J."/>
            <person name="Schmutz J."/>
            <person name="Mcdaniel S.F."/>
        </authorList>
    </citation>
    <scope>NUCLEOTIDE SEQUENCE</scope>
    <source>
        <strain evidence="2">R40</strain>
    </source>
</reference>
<feature type="compositionally biased region" description="Polar residues" evidence="1">
    <location>
        <begin position="55"/>
        <end position="89"/>
    </location>
</feature>
<sequence length="744" mass="79744">MEDVDVQKLSRKELLQLCADHNIRTAGIKHDDLVRLLQNKLHPPASDPPRVTPKARSTQINSNSPVSSPKARNQTSNRTSADSPFSSPNAKGKSAERPSLPSPATTTQGRSLRPLVLEDDRSRNNSPEPSPRTPRKDQLSPSPGALPRKPTTTKSTAPPAQRSDLLRKKVNTMTTIGKLQAQERARPPQQGDGSPVKGRNNVASAPIGKQAQATRPQQIDRGSPVKPRGSAAIGAPKKNIKSTSVPVKRPGERTSGVKSNEALRKGQSTNPSAAHSEGAASSPRASEGEASVAATAGTHSDLGSHSFRSVSEIATDAGHHGMWEDSDADDAQSVSSEPASRFAPQGERFHSPRTSTGSKLGRVGYSSWESAHGRRSSLDSSLESNAPLGKDSDLSATPGEETSLISSYSLEDDAAFNLVGDAHGLEINSFLDAHSGTHEEDVTAAASTQKHESSDSGNARVEHDAPASETLQEEPRESIPALESNAPVVEQEDAPTQPSGIREQKNDIPAASSRNVTDVIEAAEGQLILTSEEKVKGHEWLDTTLNAVQEKDSSADGVNPVEKNTPLATSSLSHEGLSNYNSGVTLAEETDPLCYSGKDFTVTSTDECIERVHFNLDSAPLPHPDMERSPMSVSRPETSLTTGGDLDLCAGKSSIPCDELQQEFDIKLRGGHGAGKFGQKHDYSKERSTKSILLQSDRSEKVPLLQDGHENEISMQLIRKPFPSSIFLWCSQLFYAIFGTRSQH</sequence>
<dbReference type="Proteomes" id="UP000822688">
    <property type="component" value="Chromosome 2"/>
</dbReference>
<evidence type="ECO:0000313" key="2">
    <source>
        <dbReference type="EMBL" id="KAG0587597.1"/>
    </source>
</evidence>
<accession>A0A8T0IWK3</accession>
<evidence type="ECO:0000313" key="3">
    <source>
        <dbReference type="Proteomes" id="UP000822688"/>
    </source>
</evidence>
<organism evidence="2 3">
    <name type="scientific">Ceratodon purpureus</name>
    <name type="common">Fire moss</name>
    <name type="synonym">Dicranum purpureum</name>
    <dbReference type="NCBI Taxonomy" id="3225"/>
    <lineage>
        <taxon>Eukaryota</taxon>
        <taxon>Viridiplantae</taxon>
        <taxon>Streptophyta</taxon>
        <taxon>Embryophyta</taxon>
        <taxon>Bryophyta</taxon>
        <taxon>Bryophytina</taxon>
        <taxon>Bryopsida</taxon>
        <taxon>Dicranidae</taxon>
        <taxon>Pseudoditrichales</taxon>
        <taxon>Ditrichaceae</taxon>
        <taxon>Ceratodon</taxon>
    </lineage>
</organism>
<gene>
    <name evidence="2" type="ORF">KC19_2G176300</name>
</gene>
<keyword evidence="3" id="KW-1185">Reference proteome</keyword>